<protein>
    <submittedName>
        <fullName evidence="3">RNA polymerase sigma factor, putative</fullName>
    </submittedName>
</protein>
<dbReference type="AlphaFoldDB" id="A0A2H6KC34"/>
<dbReference type="Proteomes" id="UP000236319">
    <property type="component" value="Unassembled WGS sequence"/>
</dbReference>
<evidence type="ECO:0000313" key="3">
    <source>
        <dbReference type="EMBL" id="GBE60556.1"/>
    </source>
</evidence>
<name>A0A2H6KC34_9APIC</name>
<comment type="caution">
    <text evidence="3">The sequence shown here is derived from an EMBL/GenBank/DDBJ whole genome shotgun (WGS) entry which is preliminary data.</text>
</comment>
<feature type="chain" id="PRO_5014188691" evidence="2">
    <location>
        <begin position="22"/>
        <end position="161"/>
    </location>
</feature>
<organism evidence="3 4">
    <name type="scientific">Babesia ovata</name>
    <dbReference type="NCBI Taxonomy" id="189622"/>
    <lineage>
        <taxon>Eukaryota</taxon>
        <taxon>Sar</taxon>
        <taxon>Alveolata</taxon>
        <taxon>Apicomplexa</taxon>
        <taxon>Aconoidasida</taxon>
        <taxon>Piroplasmida</taxon>
        <taxon>Babesiidae</taxon>
        <taxon>Babesia</taxon>
    </lineage>
</organism>
<gene>
    <name evidence="3" type="ORF">BOVATA_020490</name>
</gene>
<keyword evidence="4" id="KW-1185">Reference proteome</keyword>
<accession>A0A2H6KC34</accession>
<evidence type="ECO:0000313" key="4">
    <source>
        <dbReference type="Proteomes" id="UP000236319"/>
    </source>
</evidence>
<feature type="region of interest" description="Disordered" evidence="1">
    <location>
        <begin position="29"/>
        <end position="82"/>
    </location>
</feature>
<feature type="compositionally biased region" description="Acidic residues" evidence="1">
    <location>
        <begin position="44"/>
        <end position="80"/>
    </location>
</feature>
<reference evidence="3 4" key="1">
    <citation type="journal article" date="2017" name="BMC Genomics">
        <title>Whole-genome assembly of Babesia ovata and comparative genomics between closely related pathogens.</title>
        <authorList>
            <person name="Yamagishi J."/>
            <person name="Asada M."/>
            <person name="Hakimi H."/>
            <person name="Tanaka T.Q."/>
            <person name="Sugimoto C."/>
            <person name="Kawazu S."/>
        </authorList>
    </citation>
    <scope>NUCLEOTIDE SEQUENCE [LARGE SCALE GENOMIC DNA]</scope>
    <source>
        <strain evidence="3 4">Miyake</strain>
    </source>
</reference>
<dbReference type="GeneID" id="39874326"/>
<dbReference type="RefSeq" id="XP_028866799.1">
    <property type="nucleotide sequence ID" value="XM_029010966.1"/>
</dbReference>
<evidence type="ECO:0000256" key="2">
    <source>
        <dbReference type="SAM" id="SignalP"/>
    </source>
</evidence>
<evidence type="ECO:0000256" key="1">
    <source>
        <dbReference type="SAM" id="MobiDB-lite"/>
    </source>
</evidence>
<keyword evidence="2" id="KW-0732">Signal</keyword>
<dbReference type="VEuPathDB" id="PiroplasmaDB:BOVATA_020490"/>
<sequence length="161" mass="17550">MKFATTIVVALISMLFSYSGAGDVEGVPATPENAIGETVAVNDTADEVSDEEEENEDILEAEDDSDEAEEEEDEDEDDPEIAGRKRIAGTLEFCLRDGDMTPVELINCASDILLSGNLSPPPAFSKCVGEYVICTGVNCSAELSKTEYRSKYYAKVYEVRR</sequence>
<dbReference type="EMBL" id="BDSA01000002">
    <property type="protein sequence ID" value="GBE60556.1"/>
    <property type="molecule type" value="Genomic_DNA"/>
</dbReference>
<dbReference type="OrthoDB" id="366418at2759"/>
<feature type="signal peptide" evidence="2">
    <location>
        <begin position="1"/>
        <end position="21"/>
    </location>
</feature>
<proteinExistence type="predicted"/>